<dbReference type="Gene3D" id="1.25.40.20">
    <property type="entry name" value="Ankyrin repeat-containing domain"/>
    <property type="match status" value="2"/>
</dbReference>
<keyword evidence="4" id="KW-0378">Hydrolase</keyword>
<dbReference type="InterPro" id="IPR001314">
    <property type="entry name" value="Peptidase_S1A"/>
</dbReference>
<dbReference type="GO" id="GO:0006508">
    <property type="term" value="P:proteolysis"/>
    <property type="evidence" value="ECO:0007669"/>
    <property type="project" value="UniProtKB-KW"/>
</dbReference>
<comment type="similarity">
    <text evidence="1">Belongs to the peptidase S1 family.</text>
</comment>
<keyword evidence="8" id="KW-1185">Reference proteome</keyword>
<evidence type="ECO:0000313" key="8">
    <source>
        <dbReference type="Proteomes" id="UP000708148"/>
    </source>
</evidence>
<feature type="repeat" description="ANK" evidence="3">
    <location>
        <begin position="439"/>
        <end position="471"/>
    </location>
</feature>
<keyword evidence="5" id="KW-0732">Signal</keyword>
<dbReference type="InterPro" id="IPR036770">
    <property type="entry name" value="Ankyrin_rpt-contain_sf"/>
</dbReference>
<gene>
    <name evidence="7" type="ORF">OSTQU699_LOCUS10370</name>
</gene>
<dbReference type="InterPro" id="IPR043504">
    <property type="entry name" value="Peptidase_S1_PA_chymotrypsin"/>
</dbReference>
<dbReference type="EMBL" id="CAJHUC010003000">
    <property type="protein sequence ID" value="CAD7705015.1"/>
    <property type="molecule type" value="Genomic_DNA"/>
</dbReference>
<dbReference type="PRINTS" id="PR00722">
    <property type="entry name" value="CHYMOTRYPSIN"/>
</dbReference>
<dbReference type="OrthoDB" id="674805at2759"/>
<evidence type="ECO:0000259" key="6">
    <source>
        <dbReference type="PROSITE" id="PS50240"/>
    </source>
</evidence>
<accession>A0A8S1JBS3</accession>
<dbReference type="SMART" id="SM00020">
    <property type="entry name" value="Tryp_SPc"/>
    <property type="match status" value="1"/>
</dbReference>
<feature type="chain" id="PRO_5035938490" description="Peptidase S1 domain-containing protein" evidence="5">
    <location>
        <begin position="20"/>
        <end position="533"/>
    </location>
</feature>
<dbReference type="SMART" id="SM00248">
    <property type="entry name" value="ANK"/>
    <property type="match status" value="5"/>
</dbReference>
<dbReference type="PROSITE" id="PS50240">
    <property type="entry name" value="TRYPSIN_DOM"/>
    <property type="match status" value="1"/>
</dbReference>
<dbReference type="InterPro" id="IPR033116">
    <property type="entry name" value="TRYPSIN_SER"/>
</dbReference>
<evidence type="ECO:0000256" key="2">
    <source>
        <dbReference type="ARBA" id="ARBA00023157"/>
    </source>
</evidence>
<feature type="repeat" description="ANK" evidence="3">
    <location>
        <begin position="406"/>
        <end position="438"/>
    </location>
</feature>
<comment type="caution">
    <text evidence="7">The sequence shown here is derived from an EMBL/GenBank/DDBJ whole genome shotgun (WGS) entry which is preliminary data.</text>
</comment>
<evidence type="ECO:0000256" key="3">
    <source>
        <dbReference type="PROSITE-ProRule" id="PRU00023"/>
    </source>
</evidence>
<dbReference type="Pfam" id="PF00089">
    <property type="entry name" value="Trypsin"/>
    <property type="match status" value="1"/>
</dbReference>
<protein>
    <recommendedName>
        <fullName evidence="6">Peptidase S1 domain-containing protein</fullName>
    </recommendedName>
</protein>
<dbReference type="PANTHER" id="PTHR24276">
    <property type="entry name" value="POLYSERASE-RELATED"/>
    <property type="match status" value="1"/>
</dbReference>
<dbReference type="Gene3D" id="2.40.10.10">
    <property type="entry name" value="Trypsin-like serine proteases"/>
    <property type="match status" value="2"/>
</dbReference>
<dbReference type="AlphaFoldDB" id="A0A8S1JBS3"/>
<dbReference type="CDD" id="cd00190">
    <property type="entry name" value="Tryp_SPc"/>
    <property type="match status" value="1"/>
</dbReference>
<dbReference type="InterPro" id="IPR050430">
    <property type="entry name" value="Peptidase_S1"/>
</dbReference>
<organism evidence="7 8">
    <name type="scientific">Ostreobium quekettii</name>
    <dbReference type="NCBI Taxonomy" id="121088"/>
    <lineage>
        <taxon>Eukaryota</taxon>
        <taxon>Viridiplantae</taxon>
        <taxon>Chlorophyta</taxon>
        <taxon>core chlorophytes</taxon>
        <taxon>Ulvophyceae</taxon>
        <taxon>TCBD clade</taxon>
        <taxon>Bryopsidales</taxon>
        <taxon>Ostreobineae</taxon>
        <taxon>Ostreobiaceae</taxon>
        <taxon>Ostreobium</taxon>
    </lineage>
</organism>
<sequence>MVGACTALFGVFFLLGAVADFPSADALRLQGTEFQAERRKSRQLHQADSVTPFVSGGTGAPCGRFPFMVSLRNRLNEHKCGGILVDQHWVLTAAHCIDPNDPITAGPTPIIVVGACSLDDTTNANVEVEVRSSKQTVIHPDYISGSVVNGSDIALLMLNKESENAFALLPTDIDTAVSGNQMVVALGWGEQEAGSTRGPEDLQMSTEIEVVPNRFCNSDAGWNGIIRDTMLCATGTRNNQDVCRGDSGGPLLDAFSPQGNIEGGNPELDVVVGITSFGDRADCGNSTRPSVFTRVASFRSWIDDVISVKLPSMAPAPMTSSPALVRSEEQLNLDLMRLARRAEEPSANATVHQLLSQGADPNACCLPTEPGQGCPVLHATADINNNAIVATALLEAGAEVGATCRENWTALHIASGSNAEKVGLVLLNFGASVSDRTNLEETPLHWAADRGNLGTLRLLIDFGADVDAGKHDGFTPLHLAAFRGFASVAELLVERGADILVTNNDGKTPGEIICKDALGCQEPTREALTNLLL</sequence>
<keyword evidence="4" id="KW-0720">Serine protease</keyword>
<feature type="repeat" description="ANK" evidence="3">
    <location>
        <begin position="472"/>
        <end position="504"/>
    </location>
</feature>
<dbReference type="InterPro" id="IPR001254">
    <property type="entry name" value="Trypsin_dom"/>
</dbReference>
<name>A0A8S1JBS3_9CHLO</name>
<evidence type="ECO:0000256" key="4">
    <source>
        <dbReference type="RuleBase" id="RU363034"/>
    </source>
</evidence>
<evidence type="ECO:0000313" key="7">
    <source>
        <dbReference type="EMBL" id="CAD7705015.1"/>
    </source>
</evidence>
<keyword evidence="3" id="KW-0040">ANK repeat</keyword>
<feature type="domain" description="Peptidase S1" evidence="6">
    <location>
        <begin position="54"/>
        <end position="307"/>
    </location>
</feature>
<keyword evidence="4" id="KW-0645">Protease</keyword>
<evidence type="ECO:0000256" key="5">
    <source>
        <dbReference type="SAM" id="SignalP"/>
    </source>
</evidence>
<proteinExistence type="inferred from homology"/>
<dbReference type="Proteomes" id="UP000708148">
    <property type="component" value="Unassembled WGS sequence"/>
</dbReference>
<dbReference type="SUPFAM" id="SSF48403">
    <property type="entry name" value="Ankyrin repeat"/>
    <property type="match status" value="1"/>
</dbReference>
<dbReference type="SUPFAM" id="SSF50494">
    <property type="entry name" value="Trypsin-like serine proteases"/>
    <property type="match status" value="1"/>
</dbReference>
<keyword evidence="2" id="KW-1015">Disulfide bond</keyword>
<dbReference type="PROSITE" id="PS50088">
    <property type="entry name" value="ANK_REPEAT"/>
    <property type="match status" value="3"/>
</dbReference>
<dbReference type="InterPro" id="IPR009003">
    <property type="entry name" value="Peptidase_S1_PA"/>
</dbReference>
<dbReference type="InterPro" id="IPR018114">
    <property type="entry name" value="TRYPSIN_HIS"/>
</dbReference>
<evidence type="ECO:0000256" key="1">
    <source>
        <dbReference type="ARBA" id="ARBA00007664"/>
    </source>
</evidence>
<dbReference type="PROSITE" id="PS50297">
    <property type="entry name" value="ANK_REP_REGION"/>
    <property type="match status" value="2"/>
</dbReference>
<dbReference type="PROSITE" id="PS00134">
    <property type="entry name" value="TRYPSIN_HIS"/>
    <property type="match status" value="1"/>
</dbReference>
<dbReference type="PROSITE" id="PS00135">
    <property type="entry name" value="TRYPSIN_SER"/>
    <property type="match status" value="1"/>
</dbReference>
<reference evidence="7" key="1">
    <citation type="submission" date="2020-12" db="EMBL/GenBank/DDBJ databases">
        <authorList>
            <person name="Iha C."/>
        </authorList>
    </citation>
    <scope>NUCLEOTIDE SEQUENCE</scope>
</reference>
<dbReference type="Pfam" id="PF12796">
    <property type="entry name" value="Ank_2"/>
    <property type="match status" value="1"/>
</dbReference>
<feature type="signal peptide" evidence="5">
    <location>
        <begin position="1"/>
        <end position="19"/>
    </location>
</feature>
<dbReference type="GO" id="GO:0004252">
    <property type="term" value="F:serine-type endopeptidase activity"/>
    <property type="evidence" value="ECO:0007669"/>
    <property type="project" value="InterPro"/>
</dbReference>
<dbReference type="PANTHER" id="PTHR24276:SF98">
    <property type="entry name" value="FI18310P1-RELATED"/>
    <property type="match status" value="1"/>
</dbReference>
<dbReference type="InterPro" id="IPR002110">
    <property type="entry name" value="Ankyrin_rpt"/>
</dbReference>